<reference evidence="1" key="1">
    <citation type="journal article" date="2021" name="Proc. Natl. Acad. Sci. U.S.A.">
        <title>A Catalog of Tens of Thousands of Viruses from Human Metagenomes Reveals Hidden Associations with Chronic Diseases.</title>
        <authorList>
            <person name="Tisza M.J."/>
            <person name="Buck C.B."/>
        </authorList>
    </citation>
    <scope>NUCLEOTIDE SEQUENCE</scope>
    <source>
        <strain evidence="1">CtMCY8</strain>
    </source>
</reference>
<sequence>MNTRYRKDNKMNETKRTAEVSQIASLIRAKAQKHPEVIDIVVALVDRVSQSSQPEIEALGKQLEQHEGDYPAIMKLLGIQPSPQH</sequence>
<protein>
    <submittedName>
        <fullName evidence="1">Uncharacterized protein</fullName>
    </submittedName>
</protein>
<evidence type="ECO:0000313" key="1">
    <source>
        <dbReference type="EMBL" id="DAF60081.1"/>
    </source>
</evidence>
<name>A0A8S5T9Y0_9CAUD</name>
<accession>A0A8S5T9Y0</accession>
<proteinExistence type="predicted"/>
<organism evidence="1">
    <name type="scientific">Siphoviridae sp. ctMCY8</name>
    <dbReference type="NCBI Taxonomy" id="2827854"/>
    <lineage>
        <taxon>Viruses</taxon>
        <taxon>Duplodnaviria</taxon>
        <taxon>Heunggongvirae</taxon>
        <taxon>Uroviricota</taxon>
        <taxon>Caudoviricetes</taxon>
    </lineage>
</organism>
<dbReference type="EMBL" id="BK032782">
    <property type="protein sequence ID" value="DAF60081.1"/>
    <property type="molecule type" value="Genomic_DNA"/>
</dbReference>